<protein>
    <recommendedName>
        <fullName evidence="1">PRTase-CE domain-containing protein</fullName>
    </recommendedName>
</protein>
<feature type="domain" description="PRTase-CE" evidence="1">
    <location>
        <begin position="37"/>
        <end position="302"/>
    </location>
</feature>
<comment type="caution">
    <text evidence="2">The sequence shown here is derived from an EMBL/GenBank/DDBJ whole genome shotgun (WGS) entry which is preliminary data.</text>
</comment>
<name>A0A4Q1ALC5_9BACT</name>
<dbReference type="AlphaFoldDB" id="A0A4Q1ALC5"/>
<sequence>MFKAPEDYEIVYEKIYKKCLKYIELGYWQNLTKKDLDNWLNNFKNDEERYFSILVINKIIYRNEQSILSMLHNTFFIKLPKYLRNKGLYKINDLEDFQEKLFSSSKNLNLTFPLRFSTITTGDLGESGHLYMKLARDNFITRSLIIDVEKTEIDRHVKVLCFIDDFVGSGQQISDFIEDNISKLKNYDLLFIPLIAHEYGIKNILKKAKELSLMIEIQPIESISLENSFFYYNKNKQFLFDNENTIESLHKFYKELIKKRGLKCSSRYGFGAIGTTHIFSTGVPDNNLSIIYKNNDKWKALKEKR</sequence>
<dbReference type="Proteomes" id="UP000289758">
    <property type="component" value="Unassembled WGS sequence"/>
</dbReference>
<organism evidence="2 3">
    <name type="scientific">Halarcobacter ebronensis</name>
    <dbReference type="NCBI Taxonomy" id="1462615"/>
    <lineage>
        <taxon>Bacteria</taxon>
        <taxon>Pseudomonadati</taxon>
        <taxon>Campylobacterota</taxon>
        <taxon>Epsilonproteobacteria</taxon>
        <taxon>Campylobacterales</taxon>
        <taxon>Arcobacteraceae</taxon>
        <taxon>Halarcobacter</taxon>
    </lineage>
</organism>
<dbReference type="OrthoDB" id="8427993at2"/>
<gene>
    <name evidence="2" type="ORF">CRV07_07715</name>
</gene>
<dbReference type="InterPro" id="IPR056920">
    <property type="entry name" value="PRTase-CE"/>
</dbReference>
<evidence type="ECO:0000313" key="2">
    <source>
        <dbReference type="EMBL" id="RXK05950.1"/>
    </source>
</evidence>
<dbReference type="Pfam" id="PF24390">
    <property type="entry name" value="PRTase-CE"/>
    <property type="match status" value="1"/>
</dbReference>
<reference evidence="2 3" key="1">
    <citation type="submission" date="2017-10" db="EMBL/GenBank/DDBJ databases">
        <title>Genomics of the genus Arcobacter.</title>
        <authorList>
            <person name="Perez-Cataluna A."/>
            <person name="Figueras M.J."/>
        </authorList>
    </citation>
    <scope>NUCLEOTIDE SEQUENCE [LARGE SCALE GENOMIC DNA]</scope>
    <source>
        <strain evidence="2 3">CECT 8441</strain>
    </source>
</reference>
<proteinExistence type="predicted"/>
<evidence type="ECO:0000313" key="3">
    <source>
        <dbReference type="Proteomes" id="UP000289758"/>
    </source>
</evidence>
<accession>A0A4Q1ALC5</accession>
<evidence type="ECO:0000259" key="1">
    <source>
        <dbReference type="Pfam" id="PF24390"/>
    </source>
</evidence>
<dbReference type="EMBL" id="PDKK01000005">
    <property type="protein sequence ID" value="RXK05950.1"/>
    <property type="molecule type" value="Genomic_DNA"/>
</dbReference>
<dbReference type="RefSeq" id="WP_129087154.1">
    <property type="nucleotide sequence ID" value="NZ_CP053836.1"/>
</dbReference>
<keyword evidence="3" id="KW-1185">Reference proteome</keyword>